<dbReference type="AlphaFoldDB" id="A0AAE1BIV7"/>
<sequence length="75" mass="8730">MVRGEEGEKNGSRGRGKNIFTRQEEKEEEEEDRKWRKGTTWDDDDDDDGGTGKEKGTVRERFRRKGRKGKVELTG</sequence>
<keyword evidence="3" id="KW-1185">Reference proteome</keyword>
<evidence type="ECO:0000313" key="3">
    <source>
        <dbReference type="Proteomes" id="UP001286313"/>
    </source>
</evidence>
<proteinExistence type="predicted"/>
<feature type="compositionally biased region" description="Basic and acidic residues" evidence="1">
    <location>
        <begin position="1"/>
        <end position="11"/>
    </location>
</feature>
<feature type="non-terminal residue" evidence="2">
    <location>
        <position position="75"/>
    </location>
</feature>
<feature type="region of interest" description="Disordered" evidence="1">
    <location>
        <begin position="1"/>
        <end position="75"/>
    </location>
</feature>
<protein>
    <submittedName>
        <fullName evidence="2">Uncharacterized protein</fullName>
    </submittedName>
</protein>
<name>A0AAE1BIV7_PETCI</name>
<evidence type="ECO:0000313" key="2">
    <source>
        <dbReference type="EMBL" id="KAK3851536.1"/>
    </source>
</evidence>
<feature type="compositionally biased region" description="Basic and acidic residues" evidence="1">
    <location>
        <begin position="50"/>
        <end position="60"/>
    </location>
</feature>
<accession>A0AAE1BIV7</accession>
<gene>
    <name evidence="2" type="ORF">Pcinc_041823</name>
</gene>
<reference evidence="2" key="1">
    <citation type="submission" date="2023-10" db="EMBL/GenBank/DDBJ databases">
        <title>Genome assemblies of two species of porcelain crab, Petrolisthes cinctipes and Petrolisthes manimaculis (Anomura: Porcellanidae).</title>
        <authorList>
            <person name="Angst P."/>
        </authorList>
    </citation>
    <scope>NUCLEOTIDE SEQUENCE</scope>
    <source>
        <strain evidence="2">PB745_01</strain>
        <tissue evidence="2">Gill</tissue>
    </source>
</reference>
<dbReference type="EMBL" id="JAWQEG010007854">
    <property type="protein sequence ID" value="KAK3851536.1"/>
    <property type="molecule type" value="Genomic_DNA"/>
</dbReference>
<comment type="caution">
    <text evidence="2">The sequence shown here is derived from an EMBL/GenBank/DDBJ whole genome shotgun (WGS) entry which is preliminary data.</text>
</comment>
<evidence type="ECO:0000256" key="1">
    <source>
        <dbReference type="SAM" id="MobiDB-lite"/>
    </source>
</evidence>
<dbReference type="Proteomes" id="UP001286313">
    <property type="component" value="Unassembled WGS sequence"/>
</dbReference>
<organism evidence="2 3">
    <name type="scientific">Petrolisthes cinctipes</name>
    <name type="common">Flat porcelain crab</name>
    <dbReference type="NCBI Taxonomy" id="88211"/>
    <lineage>
        <taxon>Eukaryota</taxon>
        <taxon>Metazoa</taxon>
        <taxon>Ecdysozoa</taxon>
        <taxon>Arthropoda</taxon>
        <taxon>Crustacea</taxon>
        <taxon>Multicrustacea</taxon>
        <taxon>Malacostraca</taxon>
        <taxon>Eumalacostraca</taxon>
        <taxon>Eucarida</taxon>
        <taxon>Decapoda</taxon>
        <taxon>Pleocyemata</taxon>
        <taxon>Anomura</taxon>
        <taxon>Galatheoidea</taxon>
        <taxon>Porcellanidae</taxon>
        <taxon>Petrolisthes</taxon>
    </lineage>
</organism>